<evidence type="ECO:0000313" key="2">
    <source>
        <dbReference type="Proteomes" id="UP000663311"/>
    </source>
</evidence>
<gene>
    <name evidence="1" type="ORF">CPT_Shady_036</name>
</gene>
<keyword evidence="1" id="KW-0540">Nuclease</keyword>
<sequence>MSYRATHDRSAYDRLYHSINAEARNEYVREWRAANADKVRAYRDENRDKRLAQARAGRYRRRIAFHLRETEEVYSLWHSLTGQGDRSPAVDARDLMAEWEAANVANTCGNGCGRGWRAIVHSTPLYEGGEHTLANLRPVCGKPTCSPAGATPVATATDRPNT</sequence>
<name>A0A873WE87_9CAUD</name>
<keyword evidence="1" id="KW-0255">Endonuclease</keyword>
<dbReference type="GO" id="GO:0004519">
    <property type="term" value="F:endonuclease activity"/>
    <property type="evidence" value="ECO:0007669"/>
    <property type="project" value="UniProtKB-KW"/>
</dbReference>
<evidence type="ECO:0000313" key="1">
    <source>
        <dbReference type="EMBL" id="QPB09797.1"/>
    </source>
</evidence>
<keyword evidence="1" id="KW-0378">Hydrolase</keyword>
<keyword evidence="2" id="KW-1185">Reference proteome</keyword>
<protein>
    <submittedName>
        <fullName evidence="1">HNH endonuclease</fullName>
    </submittedName>
</protein>
<proteinExistence type="predicted"/>
<dbReference type="Proteomes" id="UP000663311">
    <property type="component" value="Segment"/>
</dbReference>
<accession>A0A873WE87</accession>
<organism evidence="1 2">
    <name type="scientific">Streptomyces phage Shady</name>
    <dbReference type="NCBI Taxonomy" id="2767585"/>
    <lineage>
        <taxon>Viruses</taxon>
        <taxon>Duplodnaviria</taxon>
        <taxon>Heunggongvirae</taxon>
        <taxon>Uroviricota</taxon>
        <taxon>Caudoviricetes</taxon>
        <taxon>Colingsworthviridae</taxon>
        <taxon>Shadyvirus</taxon>
        <taxon>Shadyvirus shady</taxon>
    </lineage>
</organism>
<dbReference type="EMBL" id="MT701596">
    <property type="protein sequence ID" value="QPB09797.1"/>
    <property type="molecule type" value="Genomic_DNA"/>
</dbReference>
<reference evidence="1" key="1">
    <citation type="submission" date="2020-07" db="EMBL/GenBank/DDBJ databases">
        <title>Complete genome sequence of Streptomyces phage Shady.</title>
        <authorList>
            <person name="Ortega C.A."/>
            <person name="Hernandez I."/>
            <person name="Guadalupe Vizoso-Pinto M."/>
            <person name="Clark J.D."/>
            <person name="Liu M."/>
            <person name="Burrowes B.H."/>
        </authorList>
    </citation>
    <scope>NUCLEOTIDE SEQUENCE</scope>
</reference>